<feature type="transmembrane region" description="Helical" evidence="1">
    <location>
        <begin position="6"/>
        <end position="24"/>
    </location>
</feature>
<accession>A0A6J5QUB6</accession>
<evidence type="ECO:0000256" key="1">
    <source>
        <dbReference type="SAM" id="Phobius"/>
    </source>
</evidence>
<organism evidence="2">
    <name type="scientific">uncultured Caudovirales phage</name>
    <dbReference type="NCBI Taxonomy" id="2100421"/>
    <lineage>
        <taxon>Viruses</taxon>
        <taxon>Duplodnaviria</taxon>
        <taxon>Heunggongvirae</taxon>
        <taxon>Uroviricota</taxon>
        <taxon>Caudoviricetes</taxon>
        <taxon>Peduoviridae</taxon>
        <taxon>Maltschvirus</taxon>
        <taxon>Maltschvirus maltsch</taxon>
    </lineage>
</organism>
<proteinExistence type="predicted"/>
<evidence type="ECO:0000313" key="2">
    <source>
        <dbReference type="EMBL" id="CAB4186167.1"/>
    </source>
</evidence>
<name>A0A6J5QUB6_9CAUD</name>
<keyword evidence="1" id="KW-0812">Transmembrane</keyword>
<keyword evidence="1" id="KW-0472">Membrane</keyword>
<sequence>MSLQEAGLWWVATMVVIIVAYGIYENAKQTHYWRGRKDGWDMHRRMIQNKTDANNN</sequence>
<protein>
    <submittedName>
        <fullName evidence="2">Uncharacterized protein</fullName>
    </submittedName>
</protein>
<dbReference type="EMBL" id="LR797089">
    <property type="protein sequence ID" value="CAB4186167.1"/>
    <property type="molecule type" value="Genomic_DNA"/>
</dbReference>
<reference evidence="2" key="1">
    <citation type="submission" date="2020-05" db="EMBL/GenBank/DDBJ databases">
        <authorList>
            <person name="Chiriac C."/>
            <person name="Salcher M."/>
            <person name="Ghai R."/>
            <person name="Kavagutti S V."/>
        </authorList>
    </citation>
    <scope>NUCLEOTIDE SEQUENCE</scope>
</reference>
<gene>
    <name evidence="2" type="ORF">UFOVP1142_25</name>
</gene>
<keyword evidence="1" id="KW-1133">Transmembrane helix</keyword>